<evidence type="ECO:0000313" key="2">
    <source>
        <dbReference type="Proteomes" id="UP001199916"/>
    </source>
</evidence>
<evidence type="ECO:0000313" key="1">
    <source>
        <dbReference type="EMBL" id="MCE5170134.1"/>
    </source>
</evidence>
<dbReference type="InterPro" id="IPR020393">
    <property type="entry name" value="Uncharacterised_YusU"/>
</dbReference>
<dbReference type="Proteomes" id="UP001199916">
    <property type="component" value="Unassembled WGS sequence"/>
</dbReference>
<reference evidence="1 2" key="1">
    <citation type="submission" date="2021-11" db="EMBL/GenBank/DDBJ databases">
        <title>Draft genome sequence of Paenibacillus profundus YoMME, a new Gram-positive bacteria with exoelectrogenic properties.</title>
        <authorList>
            <person name="Hubenova Y."/>
            <person name="Hubenova E."/>
            <person name="Manasiev Y."/>
            <person name="Peykov S."/>
            <person name="Mitov M."/>
        </authorList>
    </citation>
    <scope>NUCLEOTIDE SEQUENCE [LARGE SCALE GENOMIC DNA]</scope>
    <source>
        <strain evidence="1 2">YoMME</strain>
    </source>
</reference>
<accession>A0ABS8YGU5</accession>
<gene>
    <name evidence="1" type="ORF">LQV63_12520</name>
</gene>
<sequence>MNDSNHSWTASFDALIVKYAELLTGHSDEATVEKVKLWALYNHMHKTMPNLTRHWNDSHPEGKAAVRSLFEEMKQMNEAHRQSGTET</sequence>
<dbReference type="EMBL" id="JAJNBZ010000008">
    <property type="protein sequence ID" value="MCE5170134.1"/>
    <property type="molecule type" value="Genomic_DNA"/>
</dbReference>
<proteinExistence type="predicted"/>
<name>A0ABS8YGU5_9BACL</name>
<dbReference type="Pfam" id="PF10835">
    <property type="entry name" value="DUF2573"/>
    <property type="match status" value="1"/>
</dbReference>
<protein>
    <submittedName>
        <fullName evidence="1">YusU family protein</fullName>
    </submittedName>
</protein>
<dbReference type="RefSeq" id="WP_019423680.1">
    <property type="nucleotide sequence ID" value="NZ_JAJNBZ010000008.1"/>
</dbReference>
<keyword evidence="2" id="KW-1185">Reference proteome</keyword>
<comment type="caution">
    <text evidence="1">The sequence shown here is derived from an EMBL/GenBank/DDBJ whole genome shotgun (WGS) entry which is preliminary data.</text>
</comment>
<organism evidence="1 2">
    <name type="scientific">Paenibacillus profundus</name>
    <dbReference type="NCBI Taxonomy" id="1173085"/>
    <lineage>
        <taxon>Bacteria</taxon>
        <taxon>Bacillati</taxon>
        <taxon>Bacillota</taxon>
        <taxon>Bacilli</taxon>
        <taxon>Bacillales</taxon>
        <taxon>Paenibacillaceae</taxon>
        <taxon>Paenibacillus</taxon>
    </lineage>
</organism>